<evidence type="ECO:0000313" key="3">
    <source>
        <dbReference type="EMBL" id="TEB38657.1"/>
    </source>
</evidence>
<keyword evidence="2" id="KW-1133">Transmembrane helix</keyword>
<feature type="transmembrane region" description="Helical" evidence="2">
    <location>
        <begin position="146"/>
        <end position="174"/>
    </location>
</feature>
<gene>
    <name evidence="3" type="ORF">FA13DRAFT_1704398</name>
</gene>
<reference evidence="3 4" key="1">
    <citation type="journal article" date="2019" name="Nat. Ecol. Evol.">
        <title>Megaphylogeny resolves global patterns of mushroom evolution.</title>
        <authorList>
            <person name="Varga T."/>
            <person name="Krizsan K."/>
            <person name="Foldi C."/>
            <person name="Dima B."/>
            <person name="Sanchez-Garcia M."/>
            <person name="Sanchez-Ramirez S."/>
            <person name="Szollosi G.J."/>
            <person name="Szarkandi J.G."/>
            <person name="Papp V."/>
            <person name="Albert L."/>
            <person name="Andreopoulos W."/>
            <person name="Angelini C."/>
            <person name="Antonin V."/>
            <person name="Barry K.W."/>
            <person name="Bougher N.L."/>
            <person name="Buchanan P."/>
            <person name="Buyck B."/>
            <person name="Bense V."/>
            <person name="Catcheside P."/>
            <person name="Chovatia M."/>
            <person name="Cooper J."/>
            <person name="Damon W."/>
            <person name="Desjardin D."/>
            <person name="Finy P."/>
            <person name="Geml J."/>
            <person name="Haridas S."/>
            <person name="Hughes K."/>
            <person name="Justo A."/>
            <person name="Karasinski D."/>
            <person name="Kautmanova I."/>
            <person name="Kiss B."/>
            <person name="Kocsube S."/>
            <person name="Kotiranta H."/>
            <person name="LaButti K.M."/>
            <person name="Lechner B.E."/>
            <person name="Liimatainen K."/>
            <person name="Lipzen A."/>
            <person name="Lukacs Z."/>
            <person name="Mihaltcheva S."/>
            <person name="Morgado L.N."/>
            <person name="Niskanen T."/>
            <person name="Noordeloos M.E."/>
            <person name="Ohm R.A."/>
            <person name="Ortiz-Santana B."/>
            <person name="Ovrebo C."/>
            <person name="Racz N."/>
            <person name="Riley R."/>
            <person name="Savchenko A."/>
            <person name="Shiryaev A."/>
            <person name="Soop K."/>
            <person name="Spirin V."/>
            <person name="Szebenyi C."/>
            <person name="Tomsovsky M."/>
            <person name="Tulloss R.E."/>
            <person name="Uehling J."/>
            <person name="Grigoriev I.V."/>
            <person name="Vagvolgyi C."/>
            <person name="Papp T."/>
            <person name="Martin F.M."/>
            <person name="Miettinen O."/>
            <person name="Hibbett D.S."/>
            <person name="Nagy L.G."/>
        </authorList>
    </citation>
    <scope>NUCLEOTIDE SEQUENCE [LARGE SCALE GENOMIC DNA]</scope>
    <source>
        <strain evidence="3 4">FP101781</strain>
    </source>
</reference>
<sequence length="223" mass="25052">MSLQGELIFPKPTHFPNDGSNPHPNSHPHNARPTSHHDSLVKGFNMITVAAVFIGAIQAQIMSTTLDSEPDIAIRAINSFYLGGMMLDIASAVLAFLTARWLDRLSEDERAHLELEFCKQDRRRREGDSAQDANTWRMLDKLFYTWLAFSLFSPMPLLVLGVLCMVFGLFIFAWTQQHTIVASLFTLSAAAVIPMVIGDFFIGLDSGRRKLLIVRLSEMQGDW</sequence>
<dbReference type="EMBL" id="QPFP01000002">
    <property type="protein sequence ID" value="TEB38657.1"/>
    <property type="molecule type" value="Genomic_DNA"/>
</dbReference>
<feature type="transmembrane region" description="Helical" evidence="2">
    <location>
        <begin position="40"/>
        <end position="61"/>
    </location>
</feature>
<protein>
    <submittedName>
        <fullName evidence="3">Uncharacterized protein</fullName>
    </submittedName>
</protein>
<dbReference type="Proteomes" id="UP000298030">
    <property type="component" value="Unassembled WGS sequence"/>
</dbReference>
<feature type="compositionally biased region" description="Polar residues" evidence="1">
    <location>
        <begin position="18"/>
        <end position="28"/>
    </location>
</feature>
<feature type="transmembrane region" description="Helical" evidence="2">
    <location>
        <begin position="81"/>
        <end position="102"/>
    </location>
</feature>
<keyword evidence="2" id="KW-0812">Transmembrane</keyword>
<name>A0A4Y7TWX7_COPMI</name>
<keyword evidence="4" id="KW-1185">Reference proteome</keyword>
<keyword evidence="2" id="KW-0472">Membrane</keyword>
<dbReference type="OrthoDB" id="3152367at2759"/>
<accession>A0A4Y7TWX7</accession>
<feature type="transmembrane region" description="Helical" evidence="2">
    <location>
        <begin position="180"/>
        <end position="202"/>
    </location>
</feature>
<evidence type="ECO:0000313" key="4">
    <source>
        <dbReference type="Proteomes" id="UP000298030"/>
    </source>
</evidence>
<dbReference type="AlphaFoldDB" id="A0A4Y7TWX7"/>
<organism evidence="3 4">
    <name type="scientific">Coprinellus micaceus</name>
    <name type="common">Glistening ink-cap mushroom</name>
    <name type="synonym">Coprinus micaceus</name>
    <dbReference type="NCBI Taxonomy" id="71717"/>
    <lineage>
        <taxon>Eukaryota</taxon>
        <taxon>Fungi</taxon>
        <taxon>Dikarya</taxon>
        <taxon>Basidiomycota</taxon>
        <taxon>Agaricomycotina</taxon>
        <taxon>Agaricomycetes</taxon>
        <taxon>Agaricomycetidae</taxon>
        <taxon>Agaricales</taxon>
        <taxon>Agaricineae</taxon>
        <taxon>Psathyrellaceae</taxon>
        <taxon>Coprinellus</taxon>
    </lineage>
</organism>
<evidence type="ECO:0000256" key="2">
    <source>
        <dbReference type="SAM" id="Phobius"/>
    </source>
</evidence>
<proteinExistence type="predicted"/>
<feature type="region of interest" description="Disordered" evidence="1">
    <location>
        <begin position="10"/>
        <end position="37"/>
    </location>
</feature>
<comment type="caution">
    <text evidence="3">The sequence shown here is derived from an EMBL/GenBank/DDBJ whole genome shotgun (WGS) entry which is preliminary data.</text>
</comment>
<evidence type="ECO:0000256" key="1">
    <source>
        <dbReference type="SAM" id="MobiDB-lite"/>
    </source>
</evidence>